<reference evidence="2 3" key="1">
    <citation type="submission" date="2016-06" db="EMBL/GenBank/DDBJ databases">
        <title>Evolution of pathogenesis and genome organization in the Tremellales.</title>
        <authorList>
            <person name="Cuomo C."/>
            <person name="Litvintseva A."/>
            <person name="Heitman J."/>
            <person name="Chen Y."/>
            <person name="Sun S."/>
            <person name="Springer D."/>
            <person name="Dromer F."/>
            <person name="Young S."/>
            <person name="Zeng Q."/>
            <person name="Chapman S."/>
            <person name="Gujja S."/>
            <person name="Saif S."/>
            <person name="Birren B."/>
        </authorList>
    </citation>
    <scope>NUCLEOTIDE SEQUENCE [LARGE SCALE GENOMIC DNA]</scope>
    <source>
        <strain evidence="2 3">CBS 6039</strain>
    </source>
</reference>
<gene>
    <name evidence="2" type="ORF">L202_02341</name>
</gene>
<dbReference type="OrthoDB" id="5598844at2759"/>
<keyword evidence="3" id="KW-1185">Reference proteome</keyword>
<feature type="compositionally biased region" description="Low complexity" evidence="1">
    <location>
        <begin position="178"/>
        <end position="187"/>
    </location>
</feature>
<dbReference type="InterPro" id="IPR013933">
    <property type="entry name" value="CRC_Rsc7/Swp82"/>
</dbReference>
<dbReference type="EMBL" id="AWGJ01000003">
    <property type="protein sequence ID" value="ODN82013.1"/>
    <property type="molecule type" value="Genomic_DNA"/>
</dbReference>
<dbReference type="RefSeq" id="XP_018996332.1">
    <property type="nucleotide sequence ID" value="XM_019135929.1"/>
</dbReference>
<dbReference type="AlphaFoldDB" id="A0A1E3I050"/>
<dbReference type="GeneID" id="30153650"/>
<accession>A0A1E3I050</accession>
<proteinExistence type="predicted"/>
<feature type="compositionally biased region" description="Acidic residues" evidence="1">
    <location>
        <begin position="31"/>
        <end position="62"/>
    </location>
</feature>
<evidence type="ECO:0000313" key="3">
    <source>
        <dbReference type="Proteomes" id="UP000094065"/>
    </source>
</evidence>
<evidence type="ECO:0000313" key="2">
    <source>
        <dbReference type="EMBL" id="ODN82013.1"/>
    </source>
</evidence>
<feature type="region of interest" description="Disordered" evidence="1">
    <location>
        <begin position="1"/>
        <end position="216"/>
    </location>
</feature>
<dbReference type="Proteomes" id="UP000094065">
    <property type="component" value="Unassembled WGS sequence"/>
</dbReference>
<feature type="compositionally biased region" description="Basic and acidic residues" evidence="1">
    <location>
        <begin position="651"/>
        <end position="669"/>
    </location>
</feature>
<name>A0A1E3I050_9TREE</name>
<sequence length="676" mass="74361">MSSRSRPKRASAADTPGEGTPRTRRRRAQLEYDEPAIEEDESLDEDAEGEIEEEEDDDELEDVAPQTKKRGRPKGSLNKKTLAKNGEEDDDEEDKASRRRGRKSVSYKEILPGEAFQEDDEDEDEDDDDESHGAPATPRRRGRPPKRAAGDDDGDDERDGSYKKEKIPGGSGRGGFSVKGAAAAAARARWEKVRREKAERGEEDTPKPSRKSNNVVRKHAIGPPADYQMGTTVTIKGEEYTVGDDELVVASDPKGDTKIDECGRLLGGREYKPVTFTSTERRNPDRLYALTIDAARACGYGDSLAFLRRYPTILKLSCTAGERLKLIDLNRISGNLKHRQVTMVAMRNVYKAMGAKVVKNGRHVVDDYYEDRATAECAAEGIEPGSLVPEEEFIQIAQNTGDRGARAAANESRTLASLSAFYTAGGLTTQFASNGIDPWTDGGWGNKRSKLKTAGVTEEDWMYKTAEESRLVDEQLKGFRAERLQVLEGVDGTRGWVFAAEKETEGDKHRFIGVESSGEMKKSGLSNEVVMGDEGTSQTGGDVMMDEPPKETGAIIVEKEGHVSSTHNWGLGRKWQAGVIRAAYEPHTNTPHVPQSTQPSGNAVQQLSSKPILSASSDLSHLHHVQPTYAGSATRGFASVEYVLEKVEETEVQKRSRLVQEAEEWEKASRAKQAAV</sequence>
<dbReference type="STRING" id="1295533.A0A1E3I050"/>
<comment type="caution">
    <text evidence="2">The sequence shown here is derived from an EMBL/GenBank/DDBJ whole genome shotgun (WGS) entry which is preliminary data.</text>
</comment>
<feature type="compositionally biased region" description="Acidic residues" evidence="1">
    <location>
        <begin position="116"/>
        <end position="130"/>
    </location>
</feature>
<feature type="region of interest" description="Disordered" evidence="1">
    <location>
        <begin position="651"/>
        <end position="676"/>
    </location>
</feature>
<feature type="compositionally biased region" description="Basic and acidic residues" evidence="1">
    <location>
        <begin position="188"/>
        <end position="207"/>
    </location>
</feature>
<evidence type="ECO:0008006" key="4">
    <source>
        <dbReference type="Google" id="ProtNLM"/>
    </source>
</evidence>
<dbReference type="Pfam" id="PF08624">
    <property type="entry name" value="CRC_subunit"/>
    <property type="match status" value="1"/>
</dbReference>
<protein>
    <recommendedName>
        <fullName evidence="4">Chromatin structure-remodeling complex protein RSC7</fullName>
    </recommendedName>
</protein>
<feature type="compositionally biased region" description="Low complexity" evidence="1">
    <location>
        <begin position="10"/>
        <end position="20"/>
    </location>
</feature>
<organism evidence="2 3">
    <name type="scientific">Cryptococcus amylolentus CBS 6039</name>
    <dbReference type="NCBI Taxonomy" id="1295533"/>
    <lineage>
        <taxon>Eukaryota</taxon>
        <taxon>Fungi</taxon>
        <taxon>Dikarya</taxon>
        <taxon>Basidiomycota</taxon>
        <taxon>Agaricomycotina</taxon>
        <taxon>Tremellomycetes</taxon>
        <taxon>Tremellales</taxon>
        <taxon>Cryptococcaceae</taxon>
        <taxon>Cryptococcus</taxon>
    </lineage>
</organism>
<evidence type="ECO:0000256" key="1">
    <source>
        <dbReference type="SAM" id="MobiDB-lite"/>
    </source>
</evidence>